<dbReference type="Pfam" id="PF00392">
    <property type="entry name" value="GntR"/>
    <property type="match status" value="1"/>
</dbReference>
<protein>
    <submittedName>
        <fullName evidence="8">PLP-dependent aminotransferase family protein</fullName>
    </submittedName>
</protein>
<evidence type="ECO:0000256" key="6">
    <source>
        <dbReference type="SAM" id="MobiDB-lite"/>
    </source>
</evidence>
<dbReference type="GO" id="GO:0008483">
    <property type="term" value="F:transaminase activity"/>
    <property type="evidence" value="ECO:0007669"/>
    <property type="project" value="UniProtKB-KW"/>
</dbReference>
<dbReference type="InterPro" id="IPR004839">
    <property type="entry name" value="Aminotransferase_I/II_large"/>
</dbReference>
<dbReference type="Gene3D" id="3.40.640.10">
    <property type="entry name" value="Type I PLP-dependent aspartate aminotransferase-like (Major domain)"/>
    <property type="match status" value="1"/>
</dbReference>
<dbReference type="GO" id="GO:0030170">
    <property type="term" value="F:pyridoxal phosphate binding"/>
    <property type="evidence" value="ECO:0007669"/>
    <property type="project" value="InterPro"/>
</dbReference>
<dbReference type="PROSITE" id="PS50949">
    <property type="entry name" value="HTH_GNTR"/>
    <property type="match status" value="1"/>
</dbReference>
<dbReference type="AlphaFoldDB" id="A0A7X5UAG8"/>
<dbReference type="Gene3D" id="1.10.10.10">
    <property type="entry name" value="Winged helix-like DNA-binding domain superfamily/Winged helix DNA-binding domain"/>
    <property type="match status" value="1"/>
</dbReference>
<feature type="domain" description="HTH gntR-type" evidence="7">
    <location>
        <begin position="15"/>
        <end position="83"/>
    </location>
</feature>
<keyword evidence="9" id="KW-1185">Reference proteome</keyword>
<dbReference type="InterPro" id="IPR015424">
    <property type="entry name" value="PyrdxlP-dep_Trfase"/>
</dbReference>
<dbReference type="SUPFAM" id="SSF53383">
    <property type="entry name" value="PLP-dependent transferases"/>
    <property type="match status" value="1"/>
</dbReference>
<keyword evidence="4" id="KW-0238">DNA-binding</keyword>
<keyword evidence="2" id="KW-0663">Pyridoxal phosphate</keyword>
<dbReference type="InterPro" id="IPR051446">
    <property type="entry name" value="HTH_trans_reg/aminotransferase"/>
</dbReference>
<dbReference type="InterPro" id="IPR000524">
    <property type="entry name" value="Tscrpt_reg_HTH_GntR"/>
</dbReference>
<sequence>MDGSFGIRIDRSAGHSLAEQIADGIREAIHDGRLAPGARLPSWNDLAVQLGVARGTVRQAYERLADGQFVMAAGAAGTRVAKRPPASRPVPEPAKGRESFGPFPAGATRPLPFQLGVPAADLFPAAVWSRKLMQAARKAIDVPTGYPDASGEPGLRAEIAAYLAVARGLACRPAQVFVTHGYSGAFSIAMRILRAQGQRAWVEDPGYPFARTALAWSGVDAVGVPVDDDGLDVAAGMARAADALFALVTPGQQAPLGHTLSLERRHALLDWAATGRWIVEDDFLGELQLVRRAAPALASLDGRRVLHIGSFSKTMSPSLRIGFLVVPEELTAAATQVAGTLDPAPPPVVQNALESFLHEGHYLRHLRRMKRAYAERRDALLAALALHGLDGHAGGLAIRLELPPGTDDVALARAIFSSGLSPVPLSPWYMADGVCQPGLLLGVTNVLPVLAEAHVATLLAVMAQEGVRP</sequence>
<dbReference type="InterPro" id="IPR036388">
    <property type="entry name" value="WH-like_DNA-bd_sf"/>
</dbReference>
<dbReference type="SUPFAM" id="SSF46785">
    <property type="entry name" value="Winged helix' DNA-binding domain"/>
    <property type="match status" value="1"/>
</dbReference>
<accession>A0A7X5UAG8</accession>
<evidence type="ECO:0000256" key="2">
    <source>
        <dbReference type="ARBA" id="ARBA00022898"/>
    </source>
</evidence>
<dbReference type="InterPro" id="IPR036390">
    <property type="entry name" value="WH_DNA-bd_sf"/>
</dbReference>
<comment type="caution">
    <text evidence="8">The sequence shown here is derived from an EMBL/GenBank/DDBJ whole genome shotgun (WGS) entry which is preliminary data.</text>
</comment>
<feature type="region of interest" description="Disordered" evidence="6">
    <location>
        <begin position="80"/>
        <end position="103"/>
    </location>
</feature>
<organism evidence="8 9">
    <name type="scientific">Luteibacter anthropi</name>
    <dbReference type="NCBI Taxonomy" id="564369"/>
    <lineage>
        <taxon>Bacteria</taxon>
        <taxon>Pseudomonadati</taxon>
        <taxon>Pseudomonadota</taxon>
        <taxon>Gammaproteobacteria</taxon>
        <taxon>Lysobacterales</taxon>
        <taxon>Rhodanobacteraceae</taxon>
        <taxon>Luteibacter</taxon>
    </lineage>
</organism>
<evidence type="ECO:0000256" key="3">
    <source>
        <dbReference type="ARBA" id="ARBA00023015"/>
    </source>
</evidence>
<dbReference type="PANTHER" id="PTHR46577:SF1">
    <property type="entry name" value="HTH-TYPE TRANSCRIPTIONAL REGULATORY PROTEIN GABR"/>
    <property type="match status" value="1"/>
</dbReference>
<dbReference type="CDD" id="cd00609">
    <property type="entry name" value="AAT_like"/>
    <property type="match status" value="1"/>
</dbReference>
<dbReference type="GO" id="GO:0003677">
    <property type="term" value="F:DNA binding"/>
    <property type="evidence" value="ECO:0007669"/>
    <property type="project" value="UniProtKB-KW"/>
</dbReference>
<dbReference type="InterPro" id="IPR015421">
    <property type="entry name" value="PyrdxlP-dep_Trfase_major"/>
</dbReference>
<dbReference type="Pfam" id="PF00155">
    <property type="entry name" value="Aminotran_1_2"/>
    <property type="match status" value="1"/>
</dbReference>
<dbReference type="CDD" id="cd07377">
    <property type="entry name" value="WHTH_GntR"/>
    <property type="match status" value="1"/>
</dbReference>
<evidence type="ECO:0000256" key="4">
    <source>
        <dbReference type="ARBA" id="ARBA00023125"/>
    </source>
</evidence>
<keyword evidence="5" id="KW-0804">Transcription</keyword>
<dbReference type="RefSeq" id="WP_166948014.1">
    <property type="nucleotide sequence ID" value="NZ_JAARLZ010000005.1"/>
</dbReference>
<evidence type="ECO:0000256" key="1">
    <source>
        <dbReference type="ARBA" id="ARBA00005384"/>
    </source>
</evidence>
<proteinExistence type="inferred from homology"/>
<keyword evidence="8" id="KW-0808">Transferase</keyword>
<dbReference type="EMBL" id="JAARLZ010000005">
    <property type="protein sequence ID" value="NII06747.1"/>
    <property type="molecule type" value="Genomic_DNA"/>
</dbReference>
<evidence type="ECO:0000259" key="7">
    <source>
        <dbReference type="PROSITE" id="PS50949"/>
    </source>
</evidence>
<keyword evidence="3" id="KW-0805">Transcription regulation</keyword>
<evidence type="ECO:0000313" key="9">
    <source>
        <dbReference type="Proteomes" id="UP000490980"/>
    </source>
</evidence>
<name>A0A7X5UAG8_9GAMM</name>
<evidence type="ECO:0000256" key="5">
    <source>
        <dbReference type="ARBA" id="ARBA00023163"/>
    </source>
</evidence>
<comment type="similarity">
    <text evidence="1">In the C-terminal section; belongs to the class-I pyridoxal-phosphate-dependent aminotransferase family.</text>
</comment>
<evidence type="ECO:0000313" key="8">
    <source>
        <dbReference type="EMBL" id="NII06747.1"/>
    </source>
</evidence>
<reference evidence="8 9" key="1">
    <citation type="submission" date="2020-03" db="EMBL/GenBank/DDBJ databases">
        <authorList>
            <person name="Lai Q."/>
        </authorList>
    </citation>
    <scope>NUCLEOTIDE SEQUENCE [LARGE SCALE GENOMIC DNA]</scope>
    <source>
        <strain evidence="8 9">CCUG 25036</strain>
    </source>
</reference>
<dbReference type="GO" id="GO:0003700">
    <property type="term" value="F:DNA-binding transcription factor activity"/>
    <property type="evidence" value="ECO:0007669"/>
    <property type="project" value="InterPro"/>
</dbReference>
<dbReference type="SMART" id="SM00345">
    <property type="entry name" value="HTH_GNTR"/>
    <property type="match status" value="1"/>
</dbReference>
<dbReference type="Proteomes" id="UP000490980">
    <property type="component" value="Unassembled WGS sequence"/>
</dbReference>
<keyword evidence="8" id="KW-0032">Aminotransferase</keyword>
<gene>
    <name evidence="8" type="ORF">HBF25_10155</name>
</gene>
<dbReference type="PANTHER" id="PTHR46577">
    <property type="entry name" value="HTH-TYPE TRANSCRIPTIONAL REGULATORY PROTEIN GABR"/>
    <property type="match status" value="1"/>
</dbReference>